<keyword evidence="3" id="KW-0804">Transcription</keyword>
<gene>
    <name evidence="6" type="ORF">EQG68_10400</name>
</gene>
<dbReference type="SUPFAM" id="SSF46785">
    <property type="entry name" value="Winged helix' DNA-binding domain"/>
    <property type="match status" value="1"/>
</dbReference>
<keyword evidence="2" id="KW-0238">DNA-binding</keyword>
<dbReference type="PROSITE" id="PS50042">
    <property type="entry name" value="CNMP_BINDING_3"/>
    <property type="match status" value="1"/>
</dbReference>
<dbReference type="GO" id="GO:0003677">
    <property type="term" value="F:DNA binding"/>
    <property type="evidence" value="ECO:0007669"/>
    <property type="project" value="UniProtKB-KW"/>
</dbReference>
<feature type="domain" description="Cyclic nucleotide-binding" evidence="4">
    <location>
        <begin position="16"/>
        <end position="117"/>
    </location>
</feature>
<dbReference type="PANTHER" id="PTHR24567">
    <property type="entry name" value="CRP FAMILY TRANSCRIPTIONAL REGULATORY PROTEIN"/>
    <property type="match status" value="1"/>
</dbReference>
<reference evidence="7" key="1">
    <citation type="submission" date="2019-01" db="EMBL/GenBank/DDBJ databases">
        <title>Cytophagaceae bacterium strain CAR-16.</title>
        <authorList>
            <person name="Chen W.-M."/>
        </authorList>
    </citation>
    <scope>NUCLEOTIDE SEQUENCE [LARGE SCALE GENOMIC DNA]</scope>
    <source>
        <strain evidence="7">ICH-30</strain>
    </source>
</reference>
<sequence length="198" mass="23277">MQIDLDLLFTWGAVAKKYKKNDIIFYEDDRALFYYQIIEGAVRMYNSNEEGKEFTQGTYGKGNSFGEPPLFINEVYPTSAIALHDSVIIKLSKEKLMRILEDYPSVKLSFLELLAQRIYNKTITFKQIINQNPEHRIKCFLENYKKQNKLSSTEKVFIPYTRQEIADFTGLRVETVIRTLSEMNKSKKVSIEKHKLYF</sequence>
<feature type="domain" description="HTH crp-type" evidence="5">
    <location>
        <begin position="131"/>
        <end position="198"/>
    </location>
</feature>
<evidence type="ECO:0000256" key="2">
    <source>
        <dbReference type="ARBA" id="ARBA00023125"/>
    </source>
</evidence>
<dbReference type="RefSeq" id="WP_129464824.1">
    <property type="nucleotide sequence ID" value="NZ_SBKQ01000010.1"/>
</dbReference>
<dbReference type="SUPFAM" id="SSF51206">
    <property type="entry name" value="cAMP-binding domain-like"/>
    <property type="match status" value="1"/>
</dbReference>
<evidence type="ECO:0000256" key="1">
    <source>
        <dbReference type="ARBA" id="ARBA00023015"/>
    </source>
</evidence>
<accession>A0A4Q1KQT4</accession>
<dbReference type="InterPro" id="IPR050397">
    <property type="entry name" value="Env_Response_Regulators"/>
</dbReference>
<dbReference type="Proteomes" id="UP000289734">
    <property type="component" value="Unassembled WGS sequence"/>
</dbReference>
<dbReference type="CDD" id="cd00038">
    <property type="entry name" value="CAP_ED"/>
    <property type="match status" value="1"/>
</dbReference>
<evidence type="ECO:0000259" key="5">
    <source>
        <dbReference type="PROSITE" id="PS51063"/>
    </source>
</evidence>
<dbReference type="PRINTS" id="PR00034">
    <property type="entry name" value="HTHCRP"/>
</dbReference>
<dbReference type="Pfam" id="PF00027">
    <property type="entry name" value="cNMP_binding"/>
    <property type="match status" value="1"/>
</dbReference>
<proteinExistence type="predicted"/>
<dbReference type="InterPro" id="IPR014710">
    <property type="entry name" value="RmlC-like_jellyroll"/>
</dbReference>
<keyword evidence="7" id="KW-1185">Reference proteome</keyword>
<dbReference type="SMART" id="SM00100">
    <property type="entry name" value="cNMP"/>
    <property type="match status" value="1"/>
</dbReference>
<evidence type="ECO:0000313" key="7">
    <source>
        <dbReference type="Proteomes" id="UP000289734"/>
    </source>
</evidence>
<dbReference type="InterPro" id="IPR018490">
    <property type="entry name" value="cNMP-bd_dom_sf"/>
</dbReference>
<evidence type="ECO:0000256" key="3">
    <source>
        <dbReference type="ARBA" id="ARBA00023163"/>
    </source>
</evidence>
<dbReference type="Gene3D" id="2.60.120.10">
    <property type="entry name" value="Jelly Rolls"/>
    <property type="match status" value="1"/>
</dbReference>
<dbReference type="InterPro" id="IPR000595">
    <property type="entry name" value="cNMP-bd_dom"/>
</dbReference>
<dbReference type="Pfam" id="PF13545">
    <property type="entry name" value="HTH_Crp_2"/>
    <property type="match status" value="1"/>
</dbReference>
<dbReference type="InterPro" id="IPR036390">
    <property type="entry name" value="WH_DNA-bd_sf"/>
</dbReference>
<protein>
    <submittedName>
        <fullName evidence="6">Crp/Fnr family transcriptional regulator</fullName>
    </submittedName>
</protein>
<evidence type="ECO:0000313" key="6">
    <source>
        <dbReference type="EMBL" id="RXR31284.1"/>
    </source>
</evidence>
<comment type="caution">
    <text evidence="6">The sequence shown here is derived from an EMBL/GenBank/DDBJ whole genome shotgun (WGS) entry which is preliminary data.</text>
</comment>
<organism evidence="6 7">
    <name type="scientific">Flavobacterium piscinae</name>
    <dbReference type="NCBI Taxonomy" id="2506424"/>
    <lineage>
        <taxon>Bacteria</taxon>
        <taxon>Pseudomonadati</taxon>
        <taxon>Bacteroidota</taxon>
        <taxon>Flavobacteriia</taxon>
        <taxon>Flavobacteriales</taxon>
        <taxon>Flavobacteriaceae</taxon>
        <taxon>Flavobacterium</taxon>
    </lineage>
</organism>
<evidence type="ECO:0000259" key="4">
    <source>
        <dbReference type="PROSITE" id="PS50042"/>
    </source>
</evidence>
<name>A0A4Q1KQT4_9FLAO</name>
<dbReference type="PROSITE" id="PS51063">
    <property type="entry name" value="HTH_CRP_2"/>
    <property type="match status" value="1"/>
</dbReference>
<keyword evidence="1" id="KW-0805">Transcription regulation</keyword>
<dbReference type="EMBL" id="SBKQ01000010">
    <property type="protein sequence ID" value="RXR31284.1"/>
    <property type="molecule type" value="Genomic_DNA"/>
</dbReference>
<dbReference type="PANTHER" id="PTHR24567:SF28">
    <property type="entry name" value="LISTERIOLYSIN REGULATORY PROTEIN"/>
    <property type="match status" value="1"/>
</dbReference>
<dbReference type="SMART" id="SM00419">
    <property type="entry name" value="HTH_CRP"/>
    <property type="match status" value="1"/>
</dbReference>
<dbReference type="AlphaFoldDB" id="A0A4Q1KQT4"/>
<dbReference type="GO" id="GO:0005829">
    <property type="term" value="C:cytosol"/>
    <property type="evidence" value="ECO:0007669"/>
    <property type="project" value="TreeGrafter"/>
</dbReference>
<dbReference type="OrthoDB" id="667966at2"/>
<dbReference type="InterPro" id="IPR012318">
    <property type="entry name" value="HTH_CRP"/>
</dbReference>
<dbReference type="GO" id="GO:0003700">
    <property type="term" value="F:DNA-binding transcription factor activity"/>
    <property type="evidence" value="ECO:0007669"/>
    <property type="project" value="TreeGrafter"/>
</dbReference>